<dbReference type="PaxDb" id="35128-Thaps31979"/>
<dbReference type="RefSeq" id="XP_002287491.1">
    <property type="nucleotide sequence ID" value="XM_002287455.1"/>
</dbReference>
<reference evidence="2 3" key="2">
    <citation type="journal article" date="2008" name="Nature">
        <title>The Phaeodactylum genome reveals the evolutionary history of diatom genomes.</title>
        <authorList>
            <person name="Bowler C."/>
            <person name="Allen A.E."/>
            <person name="Badger J.H."/>
            <person name="Grimwood J."/>
            <person name="Jabbari K."/>
            <person name="Kuo A."/>
            <person name="Maheswari U."/>
            <person name="Martens C."/>
            <person name="Maumus F."/>
            <person name="Otillar R.P."/>
            <person name="Rayko E."/>
            <person name="Salamov A."/>
            <person name="Vandepoele K."/>
            <person name="Beszteri B."/>
            <person name="Gruber A."/>
            <person name="Heijde M."/>
            <person name="Katinka M."/>
            <person name="Mock T."/>
            <person name="Valentin K."/>
            <person name="Verret F."/>
            <person name="Berges J.A."/>
            <person name="Brownlee C."/>
            <person name="Cadoret J.P."/>
            <person name="Chiovitti A."/>
            <person name="Choi C.J."/>
            <person name="Coesel S."/>
            <person name="De Martino A."/>
            <person name="Detter J.C."/>
            <person name="Durkin C."/>
            <person name="Falciatore A."/>
            <person name="Fournet J."/>
            <person name="Haruta M."/>
            <person name="Huysman M.J."/>
            <person name="Jenkins B.D."/>
            <person name="Jiroutova K."/>
            <person name="Jorgensen R.E."/>
            <person name="Joubert Y."/>
            <person name="Kaplan A."/>
            <person name="Kroger N."/>
            <person name="Kroth P.G."/>
            <person name="La Roche J."/>
            <person name="Lindquist E."/>
            <person name="Lommer M."/>
            <person name="Martin-Jezequel V."/>
            <person name="Lopez P.J."/>
            <person name="Lucas S."/>
            <person name="Mangogna M."/>
            <person name="McGinnis K."/>
            <person name="Medlin L.K."/>
            <person name="Montsant A."/>
            <person name="Oudot-Le Secq M.P."/>
            <person name="Napoli C."/>
            <person name="Obornik M."/>
            <person name="Parker M.S."/>
            <person name="Petit J.L."/>
            <person name="Porcel B.M."/>
            <person name="Poulsen N."/>
            <person name="Robison M."/>
            <person name="Rychlewski L."/>
            <person name="Rynearson T.A."/>
            <person name="Schmutz J."/>
            <person name="Shapiro H."/>
            <person name="Siaut M."/>
            <person name="Stanley M."/>
            <person name="Sussman M.R."/>
            <person name="Taylor A.R."/>
            <person name="Vardi A."/>
            <person name="von Dassow P."/>
            <person name="Vyverman W."/>
            <person name="Willis A."/>
            <person name="Wyrwicz L.S."/>
            <person name="Rokhsar D.S."/>
            <person name="Weissenbach J."/>
            <person name="Armbrust E.V."/>
            <person name="Green B.R."/>
            <person name="Van de Peer Y."/>
            <person name="Grigoriev I.V."/>
        </authorList>
    </citation>
    <scope>NUCLEOTIDE SEQUENCE [LARGE SCALE GENOMIC DNA]</scope>
    <source>
        <strain evidence="2 3">CCMP1335</strain>
    </source>
</reference>
<dbReference type="STRING" id="35128.B8BVH2"/>
<keyword evidence="3" id="KW-1185">Reference proteome</keyword>
<gene>
    <name evidence="2" type="ORF">THAPSDRAFT_31979</name>
</gene>
<dbReference type="OMA" id="HEVLMLH"/>
<sequence>RPAPEECLYATHVLAQIHPDIIDTNNQRREALAQGKMQHLIKSENKKQSTLETPVTDAIISTMLSQNTTDANQRKAFANLKKEFPGGWNDVANDVDTTRIETAIRVAGLAKIRAARIQGMLKTVQQERNDANFEYLQFYDSDEEIQKELSRFKGMGPKTISCVLLFALGRPDFPVDTHVLRITKQIGWIGASHSRESAYEYLNERVPNECKMDLHCLLVTHGKQCYNCAANGKPQFPPKGDEQWKCPLIGM</sequence>
<dbReference type="InterPro" id="IPR011257">
    <property type="entry name" value="DNA_glycosylase"/>
</dbReference>
<dbReference type="InterPro" id="IPR003265">
    <property type="entry name" value="HhH-GPD_domain"/>
</dbReference>
<feature type="domain" description="HhH-GPD" evidence="1">
    <location>
        <begin position="64"/>
        <end position="224"/>
    </location>
</feature>
<dbReference type="GO" id="GO:0016787">
    <property type="term" value="F:hydrolase activity"/>
    <property type="evidence" value="ECO:0007669"/>
    <property type="project" value="UniProtKB-ARBA"/>
</dbReference>
<dbReference type="PANTHER" id="PTHR47203">
    <property type="match status" value="1"/>
</dbReference>
<reference evidence="2 3" key="1">
    <citation type="journal article" date="2004" name="Science">
        <title>The genome of the diatom Thalassiosira pseudonana: ecology, evolution, and metabolism.</title>
        <authorList>
            <person name="Armbrust E.V."/>
            <person name="Berges J.A."/>
            <person name="Bowler C."/>
            <person name="Green B.R."/>
            <person name="Martinez D."/>
            <person name="Putnam N.H."/>
            <person name="Zhou S."/>
            <person name="Allen A.E."/>
            <person name="Apt K.E."/>
            <person name="Bechner M."/>
            <person name="Brzezinski M.A."/>
            <person name="Chaal B.K."/>
            <person name="Chiovitti A."/>
            <person name="Davis A.K."/>
            <person name="Demarest M.S."/>
            <person name="Detter J.C."/>
            <person name="Glavina T."/>
            <person name="Goodstein D."/>
            <person name="Hadi M.Z."/>
            <person name="Hellsten U."/>
            <person name="Hildebrand M."/>
            <person name="Jenkins B.D."/>
            <person name="Jurka J."/>
            <person name="Kapitonov V.V."/>
            <person name="Kroger N."/>
            <person name="Lau W.W."/>
            <person name="Lane T.W."/>
            <person name="Larimer F.W."/>
            <person name="Lippmeier J.C."/>
            <person name="Lucas S."/>
            <person name="Medina M."/>
            <person name="Montsant A."/>
            <person name="Obornik M."/>
            <person name="Parker M.S."/>
            <person name="Palenik B."/>
            <person name="Pazour G.J."/>
            <person name="Richardson P.M."/>
            <person name="Rynearson T.A."/>
            <person name="Saito M.A."/>
            <person name="Schwartz D.C."/>
            <person name="Thamatrakoln K."/>
            <person name="Valentin K."/>
            <person name="Vardi A."/>
            <person name="Wilkerson F.P."/>
            <person name="Rokhsar D.S."/>
        </authorList>
    </citation>
    <scope>NUCLEOTIDE SEQUENCE [LARGE SCALE GENOMIC DNA]</scope>
    <source>
        <strain evidence="2 3">CCMP1335</strain>
    </source>
</reference>
<dbReference type="SUPFAM" id="SSF48150">
    <property type="entry name" value="DNA-glycosylase"/>
    <property type="match status" value="1"/>
</dbReference>
<dbReference type="KEGG" id="tps:THAPSDRAFT_31979"/>
<evidence type="ECO:0000313" key="3">
    <source>
        <dbReference type="Proteomes" id="UP000001449"/>
    </source>
</evidence>
<dbReference type="HOGENOM" id="CLU_012862_9_1_1"/>
<dbReference type="InterPro" id="IPR023170">
    <property type="entry name" value="HhH_base_excis_C"/>
</dbReference>
<feature type="non-terminal residue" evidence="2">
    <location>
        <position position="1"/>
    </location>
</feature>
<dbReference type="CDD" id="cd00056">
    <property type="entry name" value="ENDO3c"/>
    <property type="match status" value="1"/>
</dbReference>
<dbReference type="GO" id="GO:0006284">
    <property type="term" value="P:base-excision repair"/>
    <property type="evidence" value="ECO:0007669"/>
    <property type="project" value="InterPro"/>
</dbReference>
<dbReference type="PANTHER" id="PTHR47203:SF1">
    <property type="entry name" value="HYPOTHETICAL BASE EXCISION DNA REPAIR PROTEIN (EUROFUNG)"/>
    <property type="match status" value="1"/>
</dbReference>
<proteinExistence type="predicted"/>
<dbReference type="InParanoid" id="B8BVH2"/>
<dbReference type="GeneID" id="7452485"/>
<dbReference type="AlphaFoldDB" id="B8BVH2"/>
<dbReference type="GO" id="GO:0140097">
    <property type="term" value="F:catalytic activity, acting on DNA"/>
    <property type="evidence" value="ECO:0007669"/>
    <property type="project" value="UniProtKB-ARBA"/>
</dbReference>
<name>B8BVH2_THAPS</name>
<evidence type="ECO:0000313" key="2">
    <source>
        <dbReference type="EMBL" id="EED94934.1"/>
    </source>
</evidence>
<dbReference type="Pfam" id="PF00730">
    <property type="entry name" value="HhH-GPD"/>
    <property type="match status" value="1"/>
</dbReference>
<organism evidence="2 3">
    <name type="scientific">Thalassiosira pseudonana</name>
    <name type="common">Marine diatom</name>
    <name type="synonym">Cyclotella nana</name>
    <dbReference type="NCBI Taxonomy" id="35128"/>
    <lineage>
        <taxon>Eukaryota</taxon>
        <taxon>Sar</taxon>
        <taxon>Stramenopiles</taxon>
        <taxon>Ochrophyta</taxon>
        <taxon>Bacillariophyta</taxon>
        <taxon>Coscinodiscophyceae</taxon>
        <taxon>Thalassiosirophycidae</taxon>
        <taxon>Thalassiosirales</taxon>
        <taxon>Thalassiosiraceae</taxon>
        <taxon>Thalassiosira</taxon>
    </lineage>
</organism>
<dbReference type="Gene3D" id="1.10.1670.10">
    <property type="entry name" value="Helix-hairpin-Helix base-excision DNA repair enzymes (C-terminal)"/>
    <property type="match status" value="1"/>
</dbReference>
<evidence type="ECO:0000259" key="1">
    <source>
        <dbReference type="SMART" id="SM00478"/>
    </source>
</evidence>
<dbReference type="EMBL" id="CM000639">
    <property type="protein sequence ID" value="EED94934.1"/>
    <property type="molecule type" value="Genomic_DNA"/>
</dbReference>
<dbReference type="Gene3D" id="1.10.340.30">
    <property type="entry name" value="Hypothetical protein, domain 2"/>
    <property type="match status" value="1"/>
</dbReference>
<feature type="non-terminal residue" evidence="2">
    <location>
        <position position="251"/>
    </location>
</feature>
<dbReference type="eggNOG" id="ENOG502QRUG">
    <property type="taxonomic scope" value="Eukaryota"/>
</dbReference>
<dbReference type="SMART" id="SM00478">
    <property type="entry name" value="ENDO3c"/>
    <property type="match status" value="1"/>
</dbReference>
<protein>
    <recommendedName>
        <fullName evidence="1">HhH-GPD domain-containing protein</fullName>
    </recommendedName>
</protein>
<dbReference type="Proteomes" id="UP000001449">
    <property type="component" value="Chromosome 2"/>
</dbReference>
<accession>B8BVH2</accession>